<feature type="region of interest" description="Disordered" evidence="1">
    <location>
        <begin position="224"/>
        <end position="271"/>
    </location>
</feature>
<keyword evidence="3" id="KW-1185">Reference proteome</keyword>
<dbReference type="HOGENOM" id="CLU_509056_0_0_1"/>
<dbReference type="Proteomes" id="UP000027265">
    <property type="component" value="Unassembled WGS sequence"/>
</dbReference>
<proteinExistence type="predicted"/>
<protein>
    <recommendedName>
        <fullName evidence="4">Jacalin-type lectin domain-containing protein</fullName>
    </recommendedName>
</protein>
<dbReference type="AlphaFoldDB" id="A0A067QCL7"/>
<accession>A0A067QCL7</accession>
<reference evidence="3" key="1">
    <citation type="journal article" date="2014" name="Proc. Natl. Acad. Sci. U.S.A.">
        <title>Extensive sampling of basidiomycete genomes demonstrates inadequacy of the white-rot/brown-rot paradigm for wood decay fungi.</title>
        <authorList>
            <person name="Riley R."/>
            <person name="Salamov A.A."/>
            <person name="Brown D.W."/>
            <person name="Nagy L.G."/>
            <person name="Floudas D."/>
            <person name="Held B.W."/>
            <person name="Levasseur A."/>
            <person name="Lombard V."/>
            <person name="Morin E."/>
            <person name="Otillar R."/>
            <person name="Lindquist E.A."/>
            <person name="Sun H."/>
            <person name="LaButti K.M."/>
            <person name="Schmutz J."/>
            <person name="Jabbour D."/>
            <person name="Luo H."/>
            <person name="Baker S.E."/>
            <person name="Pisabarro A.G."/>
            <person name="Walton J.D."/>
            <person name="Blanchette R.A."/>
            <person name="Henrissat B."/>
            <person name="Martin F."/>
            <person name="Cullen D."/>
            <person name="Hibbett D.S."/>
            <person name="Grigoriev I.V."/>
        </authorList>
    </citation>
    <scope>NUCLEOTIDE SEQUENCE [LARGE SCALE GENOMIC DNA]</scope>
    <source>
        <strain evidence="3">MUCL 33604</strain>
    </source>
</reference>
<gene>
    <name evidence="2" type="ORF">JAAARDRAFT_205293</name>
</gene>
<dbReference type="SUPFAM" id="SSF51101">
    <property type="entry name" value="Mannose-binding lectins"/>
    <property type="match status" value="1"/>
</dbReference>
<name>A0A067QCL7_9AGAM</name>
<dbReference type="OrthoDB" id="3353688at2759"/>
<evidence type="ECO:0000313" key="3">
    <source>
        <dbReference type="Proteomes" id="UP000027265"/>
    </source>
</evidence>
<dbReference type="InParanoid" id="A0A067QCL7"/>
<dbReference type="InterPro" id="IPR036404">
    <property type="entry name" value="Jacalin-like_lectin_dom_sf"/>
</dbReference>
<evidence type="ECO:0000256" key="1">
    <source>
        <dbReference type="SAM" id="MobiDB-lite"/>
    </source>
</evidence>
<dbReference type="Gene3D" id="2.100.10.30">
    <property type="entry name" value="Jacalin-like lectin domain"/>
    <property type="match status" value="1"/>
</dbReference>
<dbReference type="EMBL" id="KL197714">
    <property type="protein sequence ID" value="KDQ60326.1"/>
    <property type="molecule type" value="Genomic_DNA"/>
</dbReference>
<evidence type="ECO:0008006" key="4">
    <source>
        <dbReference type="Google" id="ProtNLM"/>
    </source>
</evidence>
<evidence type="ECO:0000313" key="2">
    <source>
        <dbReference type="EMBL" id="KDQ60326.1"/>
    </source>
</evidence>
<sequence>MNLLQGMRPWAPGPTPEALRIVRAVFESASGPLKTKDIYKLAGQQAHEAVVPPPTTPGTVKKIAGGRRLTTPLPPRPTHPVRSLSYLKQTLLPALVTQNVIEKFHTKSTLSEDEIKRRLSQLTKAARKAKSAQLHGQIDTWLWKLKPPQSVPTTPTADKEKPVFGHEIGVGADWSHLNKRRLRAREEKIGRDLKWLKMLKRAQYVMTKEEEAAKAALEVEQSVERKRLRRERRAERAKETATQANAYDSIPAIEGPSIHSKPSYPRTEALSTTSPSYNLLASLNSHLATEAAREDQGILEAIDTLGAAPTGDLMAFTVSHPGNSLVETGTQVGKEATLHLPIVQQQQHLIALQSHTYLPSTNTMASTLATIQTRLVGGTDGSHFDDGSSVGGWPSTQKINLTHPIQQIEIFSGWVIDGLTVTYQLDGGGTTKVVHGSPGGGHTVKLSQNEALLAIVGRAGQHTYYKRSLVTQISFVILDTSNSKIRTEGPFGNGDQSNQGEVFQVSGPLALAGYAKDTDQLGLSGLSFIKASTFE</sequence>
<organism evidence="2 3">
    <name type="scientific">Jaapia argillacea MUCL 33604</name>
    <dbReference type="NCBI Taxonomy" id="933084"/>
    <lineage>
        <taxon>Eukaryota</taxon>
        <taxon>Fungi</taxon>
        <taxon>Dikarya</taxon>
        <taxon>Basidiomycota</taxon>
        <taxon>Agaricomycotina</taxon>
        <taxon>Agaricomycetes</taxon>
        <taxon>Agaricomycetidae</taxon>
        <taxon>Jaapiales</taxon>
        <taxon>Jaapiaceae</taxon>
        <taxon>Jaapia</taxon>
    </lineage>
</organism>